<feature type="signal peptide" evidence="2">
    <location>
        <begin position="1"/>
        <end position="22"/>
    </location>
</feature>
<dbReference type="PANTHER" id="PTHR37161">
    <property type="entry name" value="HDC10475"/>
    <property type="match status" value="1"/>
</dbReference>
<dbReference type="AlphaFoldDB" id="A0A9P0DV30"/>
<keyword evidence="4" id="KW-1185">Reference proteome</keyword>
<feature type="chain" id="PRO_5040299127" evidence="2">
    <location>
        <begin position="23"/>
        <end position="365"/>
    </location>
</feature>
<accession>A0A9P0DV30</accession>
<evidence type="ECO:0000313" key="3">
    <source>
        <dbReference type="EMBL" id="CAH1164196.1"/>
    </source>
</evidence>
<reference evidence="3" key="2">
    <citation type="submission" date="2022-10" db="EMBL/GenBank/DDBJ databases">
        <authorList>
            <consortium name="ENA_rothamsted_submissions"/>
            <consortium name="culmorum"/>
            <person name="King R."/>
        </authorList>
    </citation>
    <scope>NUCLEOTIDE SEQUENCE</scope>
</reference>
<dbReference type="Proteomes" id="UP001153737">
    <property type="component" value="Chromosome 4"/>
</dbReference>
<sequence length="365" mass="37918">MFGIFVILVCAISASTAGLAKASITVVPEQQVQASHADYDVAGYEGGYEDAGAGGQKGGNGAELTSLAHSSAVQAKNAVRSQHTAGSQAAFGVKSSLASAAFGAAQTAQAALVGKQAIVQNLKRQAIDAQQQLQGEISQYHQLEAVAQASQQVSQDAQNQLHTLTAALTAAQGGAAHAEQAAAEAANAAAAQHEMVVEAKQRIAQVLNQLQHALDDLQQTEASAAKAAEAAHVAQSNAAAAGLAVAAASAKSGHDGYDKSINSSHFLRAVNKNEIINVISTLAPGPDSITVKIIKRFHTCFIGPLVHIINLSFKDGVIPSQWKQAVATPIFKAGKKDLPYNYLPISVINNFAKIFEKCRNYGIPR</sequence>
<dbReference type="EMBL" id="OU896710">
    <property type="protein sequence ID" value="CAH1164196.1"/>
    <property type="molecule type" value="Genomic_DNA"/>
</dbReference>
<dbReference type="InterPro" id="IPR007999">
    <property type="entry name" value="DUF745"/>
</dbReference>
<protein>
    <submittedName>
        <fullName evidence="3">Uncharacterized protein</fullName>
    </submittedName>
</protein>
<dbReference type="Pfam" id="PF05335">
    <property type="entry name" value="DUF745"/>
    <property type="match status" value="1"/>
</dbReference>
<keyword evidence="1" id="KW-0175">Coiled coil</keyword>
<name>A0A9P0DV30_PHACE</name>
<evidence type="ECO:0000256" key="2">
    <source>
        <dbReference type="SAM" id="SignalP"/>
    </source>
</evidence>
<gene>
    <name evidence="3" type="ORF">PHAECO_LOCUS7835</name>
</gene>
<reference evidence="3" key="1">
    <citation type="submission" date="2022-01" db="EMBL/GenBank/DDBJ databases">
        <authorList>
            <person name="King R."/>
        </authorList>
    </citation>
    <scope>NUCLEOTIDE SEQUENCE</scope>
</reference>
<dbReference type="PANTHER" id="PTHR37161:SF3">
    <property type="entry name" value="HDC10475"/>
    <property type="match status" value="1"/>
</dbReference>
<evidence type="ECO:0000313" key="4">
    <source>
        <dbReference type="Proteomes" id="UP001153737"/>
    </source>
</evidence>
<keyword evidence="2" id="KW-0732">Signal</keyword>
<evidence type="ECO:0000256" key="1">
    <source>
        <dbReference type="SAM" id="Coils"/>
    </source>
</evidence>
<proteinExistence type="predicted"/>
<organism evidence="3 4">
    <name type="scientific">Phaedon cochleariae</name>
    <name type="common">Mustard beetle</name>
    <dbReference type="NCBI Taxonomy" id="80249"/>
    <lineage>
        <taxon>Eukaryota</taxon>
        <taxon>Metazoa</taxon>
        <taxon>Ecdysozoa</taxon>
        <taxon>Arthropoda</taxon>
        <taxon>Hexapoda</taxon>
        <taxon>Insecta</taxon>
        <taxon>Pterygota</taxon>
        <taxon>Neoptera</taxon>
        <taxon>Endopterygota</taxon>
        <taxon>Coleoptera</taxon>
        <taxon>Polyphaga</taxon>
        <taxon>Cucujiformia</taxon>
        <taxon>Chrysomeloidea</taxon>
        <taxon>Chrysomelidae</taxon>
        <taxon>Chrysomelinae</taxon>
        <taxon>Chrysomelini</taxon>
        <taxon>Phaedon</taxon>
    </lineage>
</organism>
<feature type="coiled-coil region" evidence="1">
    <location>
        <begin position="196"/>
        <end position="230"/>
    </location>
</feature>